<reference evidence="1" key="1">
    <citation type="submission" date="2018-05" db="EMBL/GenBank/DDBJ databases">
        <authorList>
            <person name="Lanie J.A."/>
            <person name="Ng W.-L."/>
            <person name="Kazmierczak K.M."/>
            <person name="Andrzejewski T.M."/>
            <person name="Davidsen T.M."/>
            <person name="Wayne K.J."/>
            <person name="Tettelin H."/>
            <person name="Glass J.I."/>
            <person name="Rusch D."/>
            <person name="Podicherti R."/>
            <person name="Tsui H.-C.T."/>
            <person name="Winkler M.E."/>
        </authorList>
    </citation>
    <scope>NUCLEOTIDE SEQUENCE</scope>
</reference>
<sequence>MTTSDASQLSLRFCRSRHERTELTQRSVTYPWSLTQPFYLEDGPPGMATVIPQSLSGGLFRGDIL</sequence>
<protein>
    <submittedName>
        <fullName evidence="1">Uncharacterized protein</fullName>
    </submittedName>
</protein>
<accession>A0A382H082</accession>
<dbReference type="EMBL" id="UINC01058372">
    <property type="protein sequence ID" value="SVB80552.1"/>
    <property type="molecule type" value="Genomic_DNA"/>
</dbReference>
<dbReference type="AlphaFoldDB" id="A0A382H082"/>
<gene>
    <name evidence="1" type="ORF">METZ01_LOCUS233406</name>
</gene>
<evidence type="ECO:0000313" key="1">
    <source>
        <dbReference type="EMBL" id="SVB80552.1"/>
    </source>
</evidence>
<proteinExistence type="predicted"/>
<feature type="non-terminal residue" evidence="1">
    <location>
        <position position="65"/>
    </location>
</feature>
<name>A0A382H082_9ZZZZ</name>
<organism evidence="1">
    <name type="scientific">marine metagenome</name>
    <dbReference type="NCBI Taxonomy" id="408172"/>
    <lineage>
        <taxon>unclassified sequences</taxon>
        <taxon>metagenomes</taxon>
        <taxon>ecological metagenomes</taxon>
    </lineage>
</organism>